<dbReference type="Gene3D" id="3.40.640.10">
    <property type="entry name" value="Type I PLP-dependent aspartate aminotransferase-like (Major domain)"/>
    <property type="match status" value="1"/>
</dbReference>
<gene>
    <name evidence="6" type="ORF">DW712_00075</name>
</gene>
<dbReference type="FunFam" id="3.40.640.10:FF:000176">
    <property type="entry name" value="Nucleotide sugar transaminase"/>
    <property type="match status" value="1"/>
</dbReference>
<dbReference type="SUPFAM" id="SSF53383">
    <property type="entry name" value="PLP-dependent transferases"/>
    <property type="match status" value="1"/>
</dbReference>
<proteinExistence type="inferred from homology"/>
<evidence type="ECO:0000256" key="3">
    <source>
        <dbReference type="PIRSR" id="PIRSR000390-1"/>
    </source>
</evidence>
<dbReference type="EMBL" id="QSKV01000001">
    <property type="protein sequence ID" value="RHE95159.1"/>
    <property type="molecule type" value="Genomic_DNA"/>
</dbReference>
<evidence type="ECO:0000313" key="7">
    <source>
        <dbReference type="Proteomes" id="UP000285650"/>
    </source>
</evidence>
<dbReference type="GO" id="GO:0030170">
    <property type="term" value="F:pyridoxal phosphate binding"/>
    <property type="evidence" value="ECO:0007669"/>
    <property type="project" value="TreeGrafter"/>
</dbReference>
<organism evidence="6 7">
    <name type="scientific">Bacteroides intestinalis</name>
    <dbReference type="NCBI Taxonomy" id="329854"/>
    <lineage>
        <taxon>Bacteria</taxon>
        <taxon>Pseudomonadati</taxon>
        <taxon>Bacteroidota</taxon>
        <taxon>Bacteroidia</taxon>
        <taxon>Bacteroidales</taxon>
        <taxon>Bacteroidaceae</taxon>
        <taxon>Bacteroides</taxon>
    </lineage>
</organism>
<feature type="active site" description="Proton acceptor" evidence="3">
    <location>
        <position position="185"/>
    </location>
</feature>
<dbReference type="GO" id="GO:0008483">
    <property type="term" value="F:transaminase activity"/>
    <property type="evidence" value="ECO:0007669"/>
    <property type="project" value="UniProtKB-KW"/>
</dbReference>
<evidence type="ECO:0000313" key="6">
    <source>
        <dbReference type="EMBL" id="RHE95159.1"/>
    </source>
</evidence>
<keyword evidence="6" id="KW-0032">Aminotransferase</keyword>
<sequence>MDKSLITVTSPVLPDLGELNEYLKKIWDAKWITNGGQFHQELEKALAEYLCVPFISLFTNGTLPLITALQAMRITGEVITTPYSFVATTHAIWWNGCKPVFVDVLPETGCIDPNKIEAAITPKTTAIMPVPVYGKPCDMEAIQTIADKYGLKVIYDAAHAFGVKVNGVSPCAEGDMATLSFHATKVFNTVEGGALVCHDEATKKRIDYLKNFGISDETTVIAPGINSKMDEVRSAIGLINLKYVDECIEARHQVAIKYREALCNVEGVTFWDDMPGVKHNYSYFPIFIDAKKYGEMRDELYFRMKASNVLGRRYFYPLISTFSTYRSLPSASPENLPVATRMANEVICLPMHHQLKDEDILRVLELVVK</sequence>
<dbReference type="PANTHER" id="PTHR30244:SF9">
    <property type="entry name" value="PROTEIN RV3402C"/>
    <property type="match status" value="1"/>
</dbReference>
<dbReference type="RefSeq" id="WP_118220411.1">
    <property type="nucleotide sequence ID" value="NZ_JADNIJ010000001.1"/>
</dbReference>
<accession>A0A414LKK4</accession>
<dbReference type="InterPro" id="IPR015422">
    <property type="entry name" value="PyrdxlP-dep_Trfase_small"/>
</dbReference>
<comment type="similarity">
    <text evidence="2 5">Belongs to the DegT/DnrJ/EryC1 family.</text>
</comment>
<dbReference type="AlphaFoldDB" id="A0A414LKK4"/>
<dbReference type="PANTHER" id="PTHR30244">
    <property type="entry name" value="TRANSAMINASE"/>
    <property type="match status" value="1"/>
</dbReference>
<dbReference type="PIRSF" id="PIRSF000390">
    <property type="entry name" value="PLP_StrS"/>
    <property type="match status" value="1"/>
</dbReference>
<keyword evidence="6" id="KW-0808">Transferase</keyword>
<name>A0A414LKK4_9BACE</name>
<evidence type="ECO:0000256" key="5">
    <source>
        <dbReference type="RuleBase" id="RU004508"/>
    </source>
</evidence>
<dbReference type="Gene3D" id="3.90.1150.10">
    <property type="entry name" value="Aspartate Aminotransferase, domain 1"/>
    <property type="match status" value="1"/>
</dbReference>
<dbReference type="InterPro" id="IPR015421">
    <property type="entry name" value="PyrdxlP-dep_Trfase_major"/>
</dbReference>
<evidence type="ECO:0000256" key="4">
    <source>
        <dbReference type="PIRSR" id="PIRSR000390-2"/>
    </source>
</evidence>
<protein>
    <submittedName>
        <fullName evidence="6">DegT/DnrJ/EryC1/StrS family aminotransferase</fullName>
    </submittedName>
</protein>
<dbReference type="Pfam" id="PF01041">
    <property type="entry name" value="DegT_DnrJ_EryC1"/>
    <property type="match status" value="1"/>
</dbReference>
<feature type="modified residue" description="N6-(pyridoxal phosphate)lysine" evidence="4">
    <location>
        <position position="185"/>
    </location>
</feature>
<dbReference type="InterPro" id="IPR000653">
    <property type="entry name" value="DegT/StrS_aminotransferase"/>
</dbReference>
<evidence type="ECO:0000256" key="2">
    <source>
        <dbReference type="ARBA" id="ARBA00037999"/>
    </source>
</evidence>
<dbReference type="InterPro" id="IPR015424">
    <property type="entry name" value="PyrdxlP-dep_Trfase"/>
</dbReference>
<reference evidence="6 7" key="1">
    <citation type="submission" date="2018-08" db="EMBL/GenBank/DDBJ databases">
        <title>A genome reference for cultivated species of the human gut microbiota.</title>
        <authorList>
            <person name="Zou Y."/>
            <person name="Xue W."/>
            <person name="Luo G."/>
        </authorList>
    </citation>
    <scope>NUCLEOTIDE SEQUENCE [LARGE SCALE GENOMIC DNA]</scope>
    <source>
        <strain evidence="6 7">AM27-17</strain>
    </source>
</reference>
<comment type="caution">
    <text evidence="6">The sequence shown here is derived from an EMBL/GenBank/DDBJ whole genome shotgun (WGS) entry which is preliminary data.</text>
</comment>
<evidence type="ECO:0000256" key="1">
    <source>
        <dbReference type="ARBA" id="ARBA00022898"/>
    </source>
</evidence>
<dbReference type="GO" id="GO:0000271">
    <property type="term" value="P:polysaccharide biosynthetic process"/>
    <property type="evidence" value="ECO:0007669"/>
    <property type="project" value="TreeGrafter"/>
</dbReference>
<dbReference type="CDD" id="cd00616">
    <property type="entry name" value="AHBA_syn"/>
    <property type="match status" value="1"/>
</dbReference>
<dbReference type="Proteomes" id="UP000285650">
    <property type="component" value="Unassembled WGS sequence"/>
</dbReference>
<keyword evidence="1 4" id="KW-0663">Pyridoxal phosphate</keyword>